<evidence type="ECO:0000259" key="3">
    <source>
        <dbReference type="PROSITE" id="PS51471"/>
    </source>
</evidence>
<keyword evidence="2" id="KW-0479">Metal-binding</keyword>
<dbReference type="GO" id="GO:0046872">
    <property type="term" value="F:metal ion binding"/>
    <property type="evidence" value="ECO:0007669"/>
    <property type="project" value="UniProtKB-KW"/>
</dbReference>
<evidence type="ECO:0000256" key="2">
    <source>
        <dbReference type="RuleBase" id="RU003682"/>
    </source>
</evidence>
<evidence type="ECO:0000313" key="4">
    <source>
        <dbReference type="EMBL" id="CAA9585362.1"/>
    </source>
</evidence>
<dbReference type="AlphaFoldDB" id="A0A6J4VPL0"/>
<dbReference type="PANTHER" id="PTHR47990">
    <property type="entry name" value="2-OXOGLUTARATE (2OG) AND FE(II)-DEPENDENT OXYGENASE SUPERFAMILY PROTEIN-RELATED"/>
    <property type="match status" value="1"/>
</dbReference>
<dbReference type="EMBL" id="CADCWO010000194">
    <property type="protein sequence ID" value="CAA9585362.1"/>
    <property type="molecule type" value="Genomic_DNA"/>
</dbReference>
<name>A0A6J4VPL0_9CYAN</name>
<dbReference type="InterPro" id="IPR026992">
    <property type="entry name" value="DIOX_N"/>
</dbReference>
<reference evidence="4" key="1">
    <citation type="submission" date="2020-02" db="EMBL/GenBank/DDBJ databases">
        <authorList>
            <person name="Meier V. D."/>
        </authorList>
    </citation>
    <scope>NUCLEOTIDE SEQUENCE</scope>
    <source>
        <strain evidence="4">AVDCRST_MAG81</strain>
    </source>
</reference>
<dbReference type="Pfam" id="PF03171">
    <property type="entry name" value="2OG-FeII_Oxy"/>
    <property type="match status" value="1"/>
</dbReference>
<proteinExistence type="inferred from homology"/>
<gene>
    <name evidence="4" type="ORF">AVDCRST_MAG81-4139</name>
</gene>
<dbReference type="InterPro" id="IPR050231">
    <property type="entry name" value="Iron_ascorbate_oxido_reductase"/>
</dbReference>
<sequence>MDLLKVEYRDPDAPLKFAKSLHQIGFAVLVDPPIPPQLVAETYAEWQRFFNSEQKYDYRFDPQRQSGYFPFQTEQAKDYSCPDLKEFFHLYRWTELPAGISDRSWQLFNCLVELAEVLLHWVEQALPPDRRSQLTMPLSTMIAGSQESLLRLIHYPPLQKTELASSIRAAAHEDVNLITLLPAATAVGLEVQDNQGDWHQVLGGPEDLIVNVGDMLQLATGRYYRSTAHRVVNPSGDWAKQSRFSMPLFLHPRPEVILTEGITAHSYLQDRLRQIGLLEVS</sequence>
<accession>A0A6J4VPL0</accession>
<evidence type="ECO:0000256" key="1">
    <source>
        <dbReference type="ARBA" id="ARBA00004792"/>
    </source>
</evidence>
<dbReference type="InterPro" id="IPR005123">
    <property type="entry name" value="Oxoglu/Fe-dep_dioxygenase_dom"/>
</dbReference>
<protein>
    <submittedName>
        <fullName evidence="4">Oxidoreductase</fullName>
    </submittedName>
</protein>
<dbReference type="Pfam" id="PF14226">
    <property type="entry name" value="DIOX_N"/>
    <property type="match status" value="1"/>
</dbReference>
<dbReference type="PROSITE" id="PS51471">
    <property type="entry name" value="FE2OG_OXY"/>
    <property type="match status" value="1"/>
</dbReference>
<dbReference type="GO" id="GO:0016491">
    <property type="term" value="F:oxidoreductase activity"/>
    <property type="evidence" value="ECO:0007669"/>
    <property type="project" value="UniProtKB-KW"/>
</dbReference>
<keyword evidence="2" id="KW-0408">Iron</keyword>
<comment type="similarity">
    <text evidence="2">Belongs to the iron/ascorbate-dependent oxidoreductase family.</text>
</comment>
<comment type="pathway">
    <text evidence="1">Antibiotic biosynthesis.</text>
</comment>
<organism evidence="4">
    <name type="scientific">uncultured Synechococcales cyanobacterium</name>
    <dbReference type="NCBI Taxonomy" id="1936017"/>
    <lineage>
        <taxon>Bacteria</taxon>
        <taxon>Bacillati</taxon>
        <taxon>Cyanobacteriota</taxon>
        <taxon>Cyanophyceae</taxon>
        <taxon>Synechococcales</taxon>
        <taxon>environmental samples</taxon>
    </lineage>
</organism>
<dbReference type="InterPro" id="IPR044861">
    <property type="entry name" value="IPNS-like_FE2OG_OXY"/>
</dbReference>
<dbReference type="SUPFAM" id="SSF51197">
    <property type="entry name" value="Clavaminate synthase-like"/>
    <property type="match status" value="1"/>
</dbReference>
<keyword evidence="2" id="KW-0560">Oxidoreductase</keyword>
<feature type="domain" description="Fe2OG dioxygenase" evidence="3">
    <location>
        <begin position="145"/>
        <end position="252"/>
    </location>
</feature>
<dbReference type="InterPro" id="IPR027443">
    <property type="entry name" value="IPNS-like_sf"/>
</dbReference>
<dbReference type="Gene3D" id="2.60.120.330">
    <property type="entry name" value="B-lactam Antibiotic, Isopenicillin N Synthase, Chain"/>
    <property type="match status" value="1"/>
</dbReference>